<dbReference type="HOGENOM" id="CLU_2440859_0_0_1"/>
<dbReference type="VEuPathDB" id="FungiDB:A1O9_11211"/>
<dbReference type="Pfam" id="PF26534">
    <property type="entry name" value="NTF2_7"/>
    <property type="match status" value="1"/>
</dbReference>
<evidence type="ECO:0000259" key="2">
    <source>
        <dbReference type="Pfam" id="PF26534"/>
    </source>
</evidence>
<dbReference type="AlphaFoldDB" id="A0A072NY68"/>
<dbReference type="EMBL" id="AMGV01000016">
    <property type="protein sequence ID" value="KEF52794.1"/>
    <property type="molecule type" value="Genomic_DNA"/>
</dbReference>
<protein>
    <recommendedName>
        <fullName evidence="2">NTF2-like domain-containing protein</fullName>
    </recommendedName>
</protein>
<feature type="domain" description="NTF2-like" evidence="2">
    <location>
        <begin position="31"/>
        <end position="90"/>
    </location>
</feature>
<reference evidence="3 4" key="1">
    <citation type="submission" date="2013-03" db="EMBL/GenBank/DDBJ databases">
        <title>The Genome Sequence of Exophiala aquamarina CBS 119918.</title>
        <authorList>
            <consortium name="The Broad Institute Genomics Platform"/>
            <person name="Cuomo C."/>
            <person name="de Hoog S."/>
            <person name="Gorbushina A."/>
            <person name="Walker B."/>
            <person name="Young S.K."/>
            <person name="Zeng Q."/>
            <person name="Gargeya S."/>
            <person name="Fitzgerald M."/>
            <person name="Haas B."/>
            <person name="Abouelleil A."/>
            <person name="Allen A.W."/>
            <person name="Alvarado L."/>
            <person name="Arachchi H.M."/>
            <person name="Berlin A.M."/>
            <person name="Chapman S.B."/>
            <person name="Gainer-Dewar J."/>
            <person name="Goldberg J."/>
            <person name="Griggs A."/>
            <person name="Gujja S."/>
            <person name="Hansen M."/>
            <person name="Howarth C."/>
            <person name="Imamovic A."/>
            <person name="Ireland A."/>
            <person name="Larimer J."/>
            <person name="McCowan C."/>
            <person name="Murphy C."/>
            <person name="Pearson M."/>
            <person name="Poon T.W."/>
            <person name="Priest M."/>
            <person name="Roberts A."/>
            <person name="Saif S."/>
            <person name="Shea T."/>
            <person name="Sisk P."/>
            <person name="Sykes S."/>
            <person name="Wortman J."/>
            <person name="Nusbaum C."/>
            <person name="Birren B."/>
        </authorList>
    </citation>
    <scope>NUCLEOTIDE SEQUENCE [LARGE SCALE GENOMIC DNA]</scope>
    <source>
        <strain evidence="3 4">CBS 119918</strain>
    </source>
</reference>
<evidence type="ECO:0000313" key="4">
    <source>
        <dbReference type="Proteomes" id="UP000027920"/>
    </source>
</evidence>
<proteinExistence type="predicted"/>
<dbReference type="GeneID" id="25286111"/>
<sequence>MKLTSFLAYLTCAATATAAGLRRRGCDSCGLSQEFAEDVVAKFISTPDHGDVATANATAQALLADGYQETSDSILSLEGQPLGGVTFEGK</sequence>
<gene>
    <name evidence="3" type="ORF">A1O9_11211</name>
</gene>
<name>A0A072NY68_9EURO</name>
<dbReference type="RefSeq" id="XP_013255384.1">
    <property type="nucleotide sequence ID" value="XM_013399930.1"/>
</dbReference>
<dbReference type="InterPro" id="IPR058645">
    <property type="entry name" value="NTF2-like_dom_7"/>
</dbReference>
<comment type="caution">
    <text evidence="3">The sequence shown here is derived from an EMBL/GenBank/DDBJ whole genome shotgun (WGS) entry which is preliminary data.</text>
</comment>
<dbReference type="Proteomes" id="UP000027920">
    <property type="component" value="Unassembled WGS sequence"/>
</dbReference>
<keyword evidence="1" id="KW-0732">Signal</keyword>
<evidence type="ECO:0000313" key="3">
    <source>
        <dbReference type="EMBL" id="KEF52794.1"/>
    </source>
</evidence>
<keyword evidence="4" id="KW-1185">Reference proteome</keyword>
<organism evidence="3 4">
    <name type="scientific">Exophiala aquamarina CBS 119918</name>
    <dbReference type="NCBI Taxonomy" id="1182545"/>
    <lineage>
        <taxon>Eukaryota</taxon>
        <taxon>Fungi</taxon>
        <taxon>Dikarya</taxon>
        <taxon>Ascomycota</taxon>
        <taxon>Pezizomycotina</taxon>
        <taxon>Eurotiomycetes</taxon>
        <taxon>Chaetothyriomycetidae</taxon>
        <taxon>Chaetothyriales</taxon>
        <taxon>Herpotrichiellaceae</taxon>
        <taxon>Exophiala</taxon>
    </lineage>
</organism>
<feature type="signal peptide" evidence="1">
    <location>
        <begin position="1"/>
        <end position="18"/>
    </location>
</feature>
<feature type="chain" id="PRO_5001681147" description="NTF2-like domain-containing protein" evidence="1">
    <location>
        <begin position="19"/>
        <end position="90"/>
    </location>
</feature>
<accession>A0A072NY68</accession>
<evidence type="ECO:0000256" key="1">
    <source>
        <dbReference type="SAM" id="SignalP"/>
    </source>
</evidence>